<evidence type="ECO:0000256" key="4">
    <source>
        <dbReference type="ARBA" id="ARBA00022741"/>
    </source>
</evidence>
<accession>A0A1H8SG59</accession>
<dbReference type="EC" id="2.7.11.1" evidence="1"/>
<organism evidence="10 11">
    <name type="scientific">Trujillonella endophytica</name>
    <dbReference type="NCBI Taxonomy" id="673521"/>
    <lineage>
        <taxon>Bacteria</taxon>
        <taxon>Bacillati</taxon>
        <taxon>Actinomycetota</taxon>
        <taxon>Actinomycetes</taxon>
        <taxon>Geodermatophilales</taxon>
        <taxon>Geodermatophilaceae</taxon>
        <taxon>Trujillonella</taxon>
    </lineage>
</organism>
<proteinExistence type="predicted"/>
<dbReference type="CDD" id="cd14014">
    <property type="entry name" value="STKc_PknB_like"/>
    <property type="match status" value="1"/>
</dbReference>
<keyword evidence="4 7" id="KW-0547">Nucleotide-binding</keyword>
<dbReference type="PROSITE" id="PS00108">
    <property type="entry name" value="PROTEIN_KINASE_ST"/>
    <property type="match status" value="1"/>
</dbReference>
<dbReference type="Pfam" id="PF00069">
    <property type="entry name" value="Pkinase"/>
    <property type="match status" value="1"/>
</dbReference>
<evidence type="ECO:0000256" key="5">
    <source>
        <dbReference type="ARBA" id="ARBA00022777"/>
    </source>
</evidence>
<dbReference type="PANTHER" id="PTHR43289">
    <property type="entry name" value="MITOGEN-ACTIVATED PROTEIN KINASE KINASE KINASE 20-RELATED"/>
    <property type="match status" value="1"/>
</dbReference>
<dbReference type="Gene3D" id="1.10.510.10">
    <property type="entry name" value="Transferase(Phosphotransferase) domain 1"/>
    <property type="match status" value="1"/>
</dbReference>
<dbReference type="SMART" id="SM00220">
    <property type="entry name" value="S_TKc"/>
    <property type="match status" value="1"/>
</dbReference>
<reference evidence="11" key="1">
    <citation type="submission" date="2016-10" db="EMBL/GenBank/DDBJ databases">
        <authorList>
            <person name="Varghese N."/>
            <person name="Submissions S."/>
        </authorList>
    </citation>
    <scope>NUCLEOTIDE SEQUENCE [LARGE SCALE GENOMIC DNA]</scope>
    <source>
        <strain evidence="11">DSM 45413</strain>
    </source>
</reference>
<dbReference type="PANTHER" id="PTHR43289:SF6">
    <property type="entry name" value="SERINE_THREONINE-PROTEIN KINASE NEKL-3"/>
    <property type="match status" value="1"/>
</dbReference>
<keyword evidence="11" id="KW-1185">Reference proteome</keyword>
<feature type="binding site" evidence="7">
    <location>
        <position position="46"/>
    </location>
    <ligand>
        <name>ATP</name>
        <dbReference type="ChEBI" id="CHEBI:30616"/>
    </ligand>
</feature>
<feature type="domain" description="Protein kinase" evidence="9">
    <location>
        <begin position="17"/>
        <end position="282"/>
    </location>
</feature>
<name>A0A1H8SG59_9ACTN</name>
<feature type="region of interest" description="Disordered" evidence="8">
    <location>
        <begin position="303"/>
        <end position="365"/>
    </location>
</feature>
<dbReference type="Proteomes" id="UP000198960">
    <property type="component" value="Unassembled WGS sequence"/>
</dbReference>
<feature type="compositionally biased region" description="Low complexity" evidence="8">
    <location>
        <begin position="303"/>
        <end position="323"/>
    </location>
</feature>
<dbReference type="PROSITE" id="PS50011">
    <property type="entry name" value="PROTEIN_KINASE_DOM"/>
    <property type="match status" value="1"/>
</dbReference>
<evidence type="ECO:0000256" key="8">
    <source>
        <dbReference type="SAM" id="MobiDB-lite"/>
    </source>
</evidence>
<dbReference type="InterPro" id="IPR000719">
    <property type="entry name" value="Prot_kinase_dom"/>
</dbReference>
<protein>
    <recommendedName>
        <fullName evidence="1">non-specific serine/threonine protein kinase</fullName>
        <ecNumber evidence="1">2.7.11.1</ecNumber>
    </recommendedName>
</protein>
<evidence type="ECO:0000256" key="2">
    <source>
        <dbReference type="ARBA" id="ARBA00022527"/>
    </source>
</evidence>
<dbReference type="InterPro" id="IPR017441">
    <property type="entry name" value="Protein_kinase_ATP_BS"/>
</dbReference>
<dbReference type="InterPro" id="IPR008271">
    <property type="entry name" value="Ser/Thr_kinase_AS"/>
</dbReference>
<evidence type="ECO:0000256" key="1">
    <source>
        <dbReference type="ARBA" id="ARBA00012513"/>
    </source>
</evidence>
<gene>
    <name evidence="10" type="ORF">SAMN05660991_01687</name>
</gene>
<evidence type="ECO:0000256" key="7">
    <source>
        <dbReference type="PROSITE-ProRule" id="PRU10141"/>
    </source>
</evidence>
<evidence type="ECO:0000313" key="10">
    <source>
        <dbReference type="EMBL" id="SEO77642.1"/>
    </source>
</evidence>
<keyword evidence="5 10" id="KW-0418">Kinase</keyword>
<dbReference type="Gene3D" id="3.30.200.20">
    <property type="entry name" value="Phosphorylase Kinase, domain 1"/>
    <property type="match status" value="1"/>
</dbReference>
<dbReference type="SUPFAM" id="SSF56112">
    <property type="entry name" value="Protein kinase-like (PK-like)"/>
    <property type="match status" value="1"/>
</dbReference>
<sequence length="563" mass="58133">MPLSQPLLEPGTEVSRFRVEELIGRGGMGQVYRARDLRLDRPVALKVLSPELSDDDGFRLRFVRECRTAASLDHPHVVPVYEADDWHGLLYIAMRFVRGADLHTVLGGGRLPVDTALTLLAQAASALDAAHEAGLVHRDVKPGNLLVTGAAAGSVPSGAHLYLTDFGLTKRTSSLSGLTSTGQFLGSLHYVAPEQIRGEEVDGRADLYALACVAFELLTGIPPFRRDQEAALLWAHMSVEPPSLTELRPELPAAMAAVLARGMAKDRDDRPASCGAFVADLRSAAGAPETARTVPVPVSSAAPTVIGPSTSPTVVGPGTSPPVAGRGTAPPPLRSATPAAPRRDTPAPVAGTAPDGPAPGSRRPRRWTWPVAALALVAAVVAGALVWSPWSEDGGKGTAGGDLAARSLEVVPYTAELPVDWQAFPLEDGGMAFGPADLADVALDDESDVAEATRIAAEEPDRLVLVYVAGDTGLGNEAPADVPGQVAAGLPAGTEIDAGSMGSVGGQRAVRLRGEVPLDDGSALSVVGVAVGGEVLLLCVVPEALADDWAGTFDAVIGSLAPE</sequence>
<evidence type="ECO:0000256" key="3">
    <source>
        <dbReference type="ARBA" id="ARBA00022679"/>
    </source>
</evidence>
<dbReference type="EMBL" id="FOEE01000004">
    <property type="protein sequence ID" value="SEO77642.1"/>
    <property type="molecule type" value="Genomic_DNA"/>
</dbReference>
<evidence type="ECO:0000259" key="9">
    <source>
        <dbReference type="PROSITE" id="PS50011"/>
    </source>
</evidence>
<dbReference type="STRING" id="673521.SAMN05660991_01687"/>
<evidence type="ECO:0000313" key="11">
    <source>
        <dbReference type="Proteomes" id="UP000198960"/>
    </source>
</evidence>
<evidence type="ECO:0000256" key="6">
    <source>
        <dbReference type="ARBA" id="ARBA00022840"/>
    </source>
</evidence>
<keyword evidence="2 10" id="KW-0723">Serine/threonine-protein kinase</keyword>
<dbReference type="RefSeq" id="WP_091942054.1">
    <property type="nucleotide sequence ID" value="NZ_FOEE01000004.1"/>
</dbReference>
<dbReference type="OrthoDB" id="9762169at2"/>
<dbReference type="GO" id="GO:0005524">
    <property type="term" value="F:ATP binding"/>
    <property type="evidence" value="ECO:0007669"/>
    <property type="project" value="UniProtKB-UniRule"/>
</dbReference>
<keyword evidence="3" id="KW-0808">Transferase</keyword>
<dbReference type="PROSITE" id="PS00107">
    <property type="entry name" value="PROTEIN_KINASE_ATP"/>
    <property type="match status" value="1"/>
</dbReference>
<dbReference type="AlphaFoldDB" id="A0A1H8SG59"/>
<keyword evidence="6 7" id="KW-0067">ATP-binding</keyword>
<dbReference type="GO" id="GO:0004674">
    <property type="term" value="F:protein serine/threonine kinase activity"/>
    <property type="evidence" value="ECO:0007669"/>
    <property type="project" value="UniProtKB-KW"/>
</dbReference>
<dbReference type="InterPro" id="IPR011009">
    <property type="entry name" value="Kinase-like_dom_sf"/>
</dbReference>